<evidence type="ECO:0000313" key="3">
    <source>
        <dbReference type="Proteomes" id="UP001158049"/>
    </source>
</evidence>
<comment type="caution">
    <text evidence="2">The sequence shown here is derived from an EMBL/GenBank/DDBJ whole genome shotgun (WGS) entry which is preliminary data.</text>
</comment>
<protein>
    <submittedName>
        <fullName evidence="2">Uncharacterized protein</fullName>
    </submittedName>
</protein>
<accession>A0ABY1PPU0</accession>
<name>A0ABY1PPU0_9BURK</name>
<keyword evidence="1" id="KW-0472">Membrane</keyword>
<reference evidence="2 3" key="1">
    <citation type="submission" date="2017-05" db="EMBL/GenBank/DDBJ databases">
        <authorList>
            <person name="Varghese N."/>
            <person name="Submissions S."/>
        </authorList>
    </citation>
    <scope>NUCLEOTIDE SEQUENCE [LARGE SCALE GENOMIC DNA]</scope>
    <source>
        <strain evidence="2 3">DSM 26001</strain>
    </source>
</reference>
<keyword evidence="3" id="KW-1185">Reference proteome</keyword>
<gene>
    <name evidence="2" type="ORF">SAMN06295970_10187</name>
</gene>
<organism evidence="2 3">
    <name type="scientific">Noviherbaspirillum suwonense</name>
    <dbReference type="NCBI Taxonomy" id="1224511"/>
    <lineage>
        <taxon>Bacteria</taxon>
        <taxon>Pseudomonadati</taxon>
        <taxon>Pseudomonadota</taxon>
        <taxon>Betaproteobacteria</taxon>
        <taxon>Burkholderiales</taxon>
        <taxon>Oxalobacteraceae</taxon>
        <taxon>Noviherbaspirillum</taxon>
    </lineage>
</organism>
<evidence type="ECO:0000256" key="1">
    <source>
        <dbReference type="SAM" id="Phobius"/>
    </source>
</evidence>
<keyword evidence="1" id="KW-0812">Transmembrane</keyword>
<sequence length="36" mass="3942">MRNFSIPALRANLAFWSVAAALMIIDDAAMLALLFC</sequence>
<proteinExistence type="predicted"/>
<dbReference type="EMBL" id="FXUL01000001">
    <property type="protein sequence ID" value="SMP41386.1"/>
    <property type="molecule type" value="Genomic_DNA"/>
</dbReference>
<keyword evidence="1" id="KW-1133">Transmembrane helix</keyword>
<feature type="transmembrane region" description="Helical" evidence="1">
    <location>
        <begin position="13"/>
        <end position="35"/>
    </location>
</feature>
<evidence type="ECO:0000313" key="2">
    <source>
        <dbReference type="EMBL" id="SMP41386.1"/>
    </source>
</evidence>
<dbReference type="Proteomes" id="UP001158049">
    <property type="component" value="Unassembled WGS sequence"/>
</dbReference>